<dbReference type="SUPFAM" id="SSF53335">
    <property type="entry name" value="S-adenosyl-L-methionine-dependent methyltransferases"/>
    <property type="match status" value="1"/>
</dbReference>
<evidence type="ECO:0000313" key="6">
    <source>
        <dbReference type="Proteomes" id="UP000295497"/>
    </source>
</evidence>
<dbReference type="GO" id="GO:0032259">
    <property type="term" value="P:methylation"/>
    <property type="evidence" value="ECO:0007669"/>
    <property type="project" value="UniProtKB-KW"/>
</dbReference>
<keyword evidence="1" id="KW-0489">Methyltransferase</keyword>
<dbReference type="CDD" id="cd02440">
    <property type="entry name" value="AdoMet_MTases"/>
    <property type="match status" value="1"/>
</dbReference>
<dbReference type="Pfam" id="PF13649">
    <property type="entry name" value="Methyltransf_25"/>
    <property type="match status" value="1"/>
</dbReference>
<keyword evidence="3" id="KW-0949">S-adenosyl-L-methionine</keyword>
<dbReference type="EMBL" id="CP012672">
    <property type="protein sequence ID" value="AUX37323.1"/>
    <property type="molecule type" value="Genomic_DNA"/>
</dbReference>
<dbReference type="PANTHER" id="PTHR12843:SF5">
    <property type="entry name" value="EEF1A LYSINE METHYLTRANSFERASE 2"/>
    <property type="match status" value="1"/>
</dbReference>
<dbReference type="PANTHER" id="PTHR12843">
    <property type="entry name" value="PROTEIN-LYSINE N-METHYLTRANSFERASE METTL10"/>
    <property type="match status" value="1"/>
</dbReference>
<evidence type="ECO:0000256" key="3">
    <source>
        <dbReference type="ARBA" id="ARBA00022691"/>
    </source>
</evidence>
<accession>A0A4P2R5M2</accession>
<dbReference type="GO" id="GO:0016279">
    <property type="term" value="F:protein-lysine N-methyltransferase activity"/>
    <property type="evidence" value="ECO:0007669"/>
    <property type="project" value="TreeGrafter"/>
</dbReference>
<evidence type="ECO:0000259" key="4">
    <source>
        <dbReference type="Pfam" id="PF13649"/>
    </source>
</evidence>
<protein>
    <recommendedName>
        <fullName evidence="4">Methyltransferase domain-containing protein</fullName>
    </recommendedName>
</protein>
<sequence>MRRSLHENAGCGAAPEDYRLDMSEQRNFPDWQELYRNTPAESLPWYHAGLDPDLAQALERMQVARGRALDLGTGPATQAFALAERGFDVTGTDLSHAAIEQAAAQAAQRGAAVRFVQDDILDSRLDGRFDVVFDRGCFHVLPPDRRGDYVRALKRLVAPGGFFFLKCFSVLEPWTEGPYRFTPEEIREIFGAEFELLSSEETVYQGTLNPLPRALFSVLRPR</sequence>
<evidence type="ECO:0000313" key="5">
    <source>
        <dbReference type="EMBL" id="AUX37323.1"/>
    </source>
</evidence>
<gene>
    <name evidence="5" type="ORF">SOCE836_095450</name>
</gene>
<dbReference type="GO" id="GO:0005737">
    <property type="term" value="C:cytoplasm"/>
    <property type="evidence" value="ECO:0007669"/>
    <property type="project" value="TreeGrafter"/>
</dbReference>
<evidence type="ECO:0000256" key="1">
    <source>
        <dbReference type="ARBA" id="ARBA00022603"/>
    </source>
</evidence>
<dbReference type="InterPro" id="IPR029063">
    <property type="entry name" value="SAM-dependent_MTases_sf"/>
</dbReference>
<dbReference type="InterPro" id="IPR041698">
    <property type="entry name" value="Methyltransf_25"/>
</dbReference>
<dbReference type="Gene3D" id="3.40.50.150">
    <property type="entry name" value="Vaccinia Virus protein VP39"/>
    <property type="match status" value="1"/>
</dbReference>
<name>A0A4P2R5M2_SORCE</name>
<dbReference type="InterPro" id="IPR008854">
    <property type="entry name" value="TPMT"/>
</dbReference>
<organism evidence="5 6">
    <name type="scientific">Sorangium cellulosum</name>
    <name type="common">Polyangium cellulosum</name>
    <dbReference type="NCBI Taxonomy" id="56"/>
    <lineage>
        <taxon>Bacteria</taxon>
        <taxon>Pseudomonadati</taxon>
        <taxon>Myxococcota</taxon>
        <taxon>Polyangia</taxon>
        <taxon>Polyangiales</taxon>
        <taxon>Polyangiaceae</taxon>
        <taxon>Sorangium</taxon>
    </lineage>
</organism>
<evidence type="ECO:0000256" key="2">
    <source>
        <dbReference type="ARBA" id="ARBA00022679"/>
    </source>
</evidence>
<feature type="domain" description="Methyltransferase" evidence="4">
    <location>
        <begin position="69"/>
        <end position="161"/>
    </location>
</feature>
<dbReference type="Proteomes" id="UP000295497">
    <property type="component" value="Chromosome"/>
</dbReference>
<dbReference type="AlphaFoldDB" id="A0A4P2R5M2"/>
<reference evidence="5 6" key="1">
    <citation type="submission" date="2015-09" db="EMBL/GenBank/DDBJ databases">
        <title>Sorangium comparison.</title>
        <authorList>
            <person name="Zaburannyi N."/>
            <person name="Bunk B."/>
            <person name="Overmann J."/>
            <person name="Mueller R."/>
        </authorList>
    </citation>
    <scope>NUCLEOTIDE SEQUENCE [LARGE SCALE GENOMIC DNA]</scope>
    <source>
        <strain evidence="5 6">So ce836</strain>
    </source>
</reference>
<keyword evidence="2" id="KW-0808">Transferase</keyword>
<proteinExistence type="predicted"/>
<dbReference type="PROSITE" id="PS51585">
    <property type="entry name" value="SAM_MT_TPMT"/>
    <property type="match status" value="1"/>
</dbReference>